<feature type="binding site" evidence="3">
    <location>
        <position position="105"/>
    </location>
    <ligand>
        <name>Mg(2+)</name>
        <dbReference type="ChEBI" id="CHEBI:18420"/>
    </ligand>
</feature>
<feature type="binding site" evidence="2">
    <location>
        <position position="181"/>
    </location>
    <ligand>
        <name>CoA</name>
        <dbReference type="ChEBI" id="CHEBI:57287"/>
    </ligand>
</feature>
<feature type="binding site" evidence="2">
    <location>
        <position position="45"/>
    </location>
    <ligand>
        <name>CoA</name>
        <dbReference type="ChEBI" id="CHEBI:57287"/>
    </ligand>
</feature>
<feature type="binding site" evidence="2">
    <location>
        <position position="103"/>
    </location>
    <ligand>
        <name>CoA</name>
        <dbReference type="ChEBI" id="CHEBI:57287"/>
    </ligand>
</feature>
<keyword evidence="3" id="KW-0460">Magnesium</keyword>
<dbReference type="GO" id="GO:0009366">
    <property type="term" value="C:enterobactin synthetase complex"/>
    <property type="evidence" value="ECO:0007669"/>
    <property type="project" value="InterPro"/>
</dbReference>
<dbReference type="GO" id="GO:0000287">
    <property type="term" value="F:magnesium ion binding"/>
    <property type="evidence" value="ECO:0007669"/>
    <property type="project" value="InterPro"/>
</dbReference>
<feature type="binding site" evidence="3">
    <location>
        <position position="104"/>
    </location>
    <ligand>
        <name>Mg(2+)</name>
        <dbReference type="ChEBI" id="CHEBI:18420"/>
    </ligand>
</feature>
<comment type="cofactor">
    <cofactor evidence="3">
        <name>Mg(2+)</name>
        <dbReference type="ChEBI" id="CHEBI:18420"/>
    </cofactor>
</comment>
<organism evidence="6 7">
    <name type="scientific">Brevibacterium celere</name>
    <dbReference type="NCBI Taxonomy" id="225845"/>
    <lineage>
        <taxon>Bacteria</taxon>
        <taxon>Bacillati</taxon>
        <taxon>Actinomycetota</taxon>
        <taxon>Actinomycetes</taxon>
        <taxon>Micrococcales</taxon>
        <taxon>Brevibacteriaceae</taxon>
        <taxon>Brevibacterium</taxon>
    </lineage>
</organism>
<feature type="binding site" evidence="3">
    <location>
        <position position="103"/>
    </location>
    <ligand>
        <name>Mg(2+)</name>
        <dbReference type="ChEBI" id="CHEBI:18420"/>
    </ligand>
</feature>
<dbReference type="GO" id="GO:0009239">
    <property type="term" value="P:enterobactin biosynthetic process"/>
    <property type="evidence" value="ECO:0007669"/>
    <property type="project" value="InterPro"/>
</dbReference>
<dbReference type="Proteomes" id="UP000253509">
    <property type="component" value="Unassembled WGS sequence"/>
</dbReference>
<dbReference type="Pfam" id="PF17837">
    <property type="entry name" value="4PPT_N"/>
    <property type="match status" value="1"/>
</dbReference>
<keyword evidence="3" id="KW-0479">Metal-binding</keyword>
<evidence type="ECO:0000313" key="7">
    <source>
        <dbReference type="Proteomes" id="UP000253509"/>
    </source>
</evidence>
<reference evidence="6 7" key="1">
    <citation type="submission" date="2018-06" db="EMBL/GenBank/DDBJ databases">
        <title>Freshwater and sediment microbial communities from various areas in North America, analyzing microbe dynamics in response to fracking.</title>
        <authorList>
            <person name="Lamendella R."/>
        </authorList>
    </citation>
    <scope>NUCLEOTIDE SEQUENCE [LARGE SCALE GENOMIC DNA]</scope>
    <source>
        <strain evidence="6 7">3b_TX</strain>
    </source>
</reference>
<proteinExistence type="predicted"/>
<dbReference type="PANTHER" id="PTHR38096:SF1">
    <property type="entry name" value="ENTEROBACTIN SYNTHASE COMPONENT D"/>
    <property type="match status" value="1"/>
</dbReference>
<feature type="domain" description="4'-phosphopantetheinyl transferase" evidence="4">
    <location>
        <begin position="100"/>
        <end position="207"/>
    </location>
</feature>
<dbReference type="PANTHER" id="PTHR38096">
    <property type="entry name" value="ENTEROBACTIN SYNTHASE COMPONENT D"/>
    <property type="match status" value="1"/>
</dbReference>
<dbReference type="InterPro" id="IPR041354">
    <property type="entry name" value="4PPT_N"/>
</dbReference>
<sequence>MSGFVPPGIEFVSSGQMRAHRLFAVEERVVAGAVPRRRAEFATVRACARTALARIGHPPVPILPGSRREPLWPAGIVGSMTHCEGLCAAAVARHTQFASVGIDAEPNLCLPADVLPQVSLGEERSMLRRLRRWEAEQPVLGERWRGLDQADAASGSGGALRVRPRIAWDRLLFSAKESIFKAWSPLMSTWLDFTDCEVRLDPERSTFEGVLRVPGPLLGGQRISRIRGSWTVTDSDHIVTIVTVRALTPPVPPPRGCACAPRPD</sequence>
<dbReference type="EMBL" id="QNSB01000006">
    <property type="protein sequence ID" value="RBP71198.1"/>
    <property type="molecule type" value="Genomic_DNA"/>
</dbReference>
<keyword evidence="7" id="KW-1185">Reference proteome</keyword>
<keyword evidence="1 6" id="KW-0808">Transferase</keyword>
<dbReference type="AlphaFoldDB" id="A0A366IKB7"/>
<protein>
    <submittedName>
        <fullName evidence="6">4'-phosphopantetheinyl transferase EntD</fullName>
    </submittedName>
</protein>
<dbReference type="InterPro" id="IPR008278">
    <property type="entry name" value="4-PPantetheinyl_Trfase_dom"/>
</dbReference>
<feature type="binding site" evidence="2">
    <location>
        <begin position="81"/>
        <end position="82"/>
    </location>
    <ligand>
        <name>CoA</name>
        <dbReference type="ChEBI" id="CHEBI:57287"/>
    </ligand>
</feature>
<feature type="binding site" evidence="2">
    <location>
        <position position="177"/>
    </location>
    <ligand>
        <name>CoA</name>
        <dbReference type="ChEBI" id="CHEBI:57287"/>
    </ligand>
</feature>
<evidence type="ECO:0000259" key="5">
    <source>
        <dbReference type="Pfam" id="PF17837"/>
    </source>
</evidence>
<feature type="domain" description="4'-phosphopantetheinyl transferase N-terminal" evidence="5">
    <location>
        <begin position="26"/>
        <end position="92"/>
    </location>
</feature>
<comment type="caution">
    <text evidence="6">The sequence shown here is derived from an EMBL/GenBank/DDBJ whole genome shotgun (WGS) entry which is preliminary data.</text>
</comment>
<dbReference type="InterPro" id="IPR003542">
    <property type="entry name" value="Enbac_synth_compD-like"/>
</dbReference>
<evidence type="ECO:0000256" key="3">
    <source>
        <dbReference type="PIRSR" id="PIRSR603542-2"/>
    </source>
</evidence>
<dbReference type="RefSeq" id="WP_220151268.1">
    <property type="nucleotide sequence ID" value="NZ_QNSB01000006.1"/>
</dbReference>
<evidence type="ECO:0000313" key="6">
    <source>
        <dbReference type="EMBL" id="RBP71198.1"/>
    </source>
</evidence>
<accession>A0A366IKB7</accession>
<dbReference type="GO" id="GO:0005886">
    <property type="term" value="C:plasma membrane"/>
    <property type="evidence" value="ECO:0007669"/>
    <property type="project" value="TreeGrafter"/>
</dbReference>
<evidence type="ECO:0000256" key="2">
    <source>
        <dbReference type="PIRSR" id="PIRSR603542-1"/>
    </source>
</evidence>
<name>A0A366IKB7_9MICO</name>
<feature type="binding site" evidence="2">
    <location>
        <position position="191"/>
    </location>
    <ligand>
        <name>CoA</name>
        <dbReference type="ChEBI" id="CHEBI:57287"/>
    </ligand>
</feature>
<dbReference type="InterPro" id="IPR037143">
    <property type="entry name" value="4-PPantetheinyl_Trfase_dom_sf"/>
</dbReference>
<dbReference type="Pfam" id="PF01648">
    <property type="entry name" value="ACPS"/>
    <property type="match status" value="1"/>
</dbReference>
<dbReference type="SUPFAM" id="SSF56214">
    <property type="entry name" value="4'-phosphopantetheinyl transferase"/>
    <property type="match status" value="1"/>
</dbReference>
<evidence type="ECO:0000256" key="1">
    <source>
        <dbReference type="ARBA" id="ARBA00022679"/>
    </source>
</evidence>
<feature type="binding site" evidence="2">
    <location>
        <position position="37"/>
    </location>
    <ligand>
        <name>CoA</name>
        <dbReference type="ChEBI" id="CHEBI:57287"/>
    </ligand>
</feature>
<dbReference type="GO" id="GO:0008897">
    <property type="term" value="F:holo-[acyl-carrier-protein] synthase activity"/>
    <property type="evidence" value="ECO:0007669"/>
    <property type="project" value="InterPro"/>
</dbReference>
<evidence type="ECO:0000259" key="4">
    <source>
        <dbReference type="Pfam" id="PF01648"/>
    </source>
</evidence>
<dbReference type="PRINTS" id="PR01399">
    <property type="entry name" value="ENTSNTHTASED"/>
</dbReference>
<gene>
    <name evidence="6" type="ORF">DFO65_10641</name>
</gene>